<accession>A0A1E4SBG8</accession>
<dbReference type="EMBL" id="KV453917">
    <property type="protein sequence ID" value="ODV76825.1"/>
    <property type="molecule type" value="Genomic_DNA"/>
</dbReference>
<protein>
    <submittedName>
        <fullName evidence="2">Uncharacterized protein</fullName>
    </submittedName>
</protein>
<dbReference type="AlphaFoldDB" id="A0A1E4SBG8"/>
<evidence type="ECO:0000256" key="1">
    <source>
        <dbReference type="SAM" id="MobiDB-lite"/>
    </source>
</evidence>
<evidence type="ECO:0000313" key="3">
    <source>
        <dbReference type="Proteomes" id="UP000094285"/>
    </source>
</evidence>
<dbReference type="RefSeq" id="XP_020061947.1">
    <property type="nucleotide sequence ID" value="XM_020208154.1"/>
</dbReference>
<feature type="region of interest" description="Disordered" evidence="1">
    <location>
        <begin position="37"/>
        <end position="74"/>
    </location>
</feature>
<gene>
    <name evidence="2" type="ORF">CANTADRAFT_27585</name>
</gene>
<name>A0A1E4SBG8_9ASCO</name>
<dbReference type="Proteomes" id="UP000094285">
    <property type="component" value="Unassembled WGS sequence"/>
</dbReference>
<evidence type="ECO:0000313" key="2">
    <source>
        <dbReference type="EMBL" id="ODV76825.1"/>
    </source>
</evidence>
<proteinExistence type="predicted"/>
<keyword evidence="3" id="KW-1185">Reference proteome</keyword>
<sequence>MCTYGPWITGSPAADHRSHSMCYSRWLVFHVTPHQLPPTPAKSTKSTIHPSAPARSQSSPRSCPRSQNPYLNPSTGPYPFSEVFWWVDAQLSRDGAPNGTMDDARPSRVGSSTVQGLLVHLLFLFEQLPYAHKFPN</sequence>
<dbReference type="GeneID" id="30982291"/>
<feature type="compositionally biased region" description="Low complexity" evidence="1">
    <location>
        <begin position="50"/>
        <end position="67"/>
    </location>
</feature>
<reference evidence="3" key="1">
    <citation type="submission" date="2016-05" db="EMBL/GenBank/DDBJ databases">
        <title>Comparative genomics of biotechnologically important yeasts.</title>
        <authorList>
            <consortium name="DOE Joint Genome Institute"/>
            <person name="Riley R."/>
            <person name="Haridas S."/>
            <person name="Wolfe K.H."/>
            <person name="Lopes M.R."/>
            <person name="Hittinger C.T."/>
            <person name="Goker M."/>
            <person name="Salamov A."/>
            <person name="Wisecaver J."/>
            <person name="Long T.M."/>
            <person name="Aerts A.L."/>
            <person name="Barry K."/>
            <person name="Choi C."/>
            <person name="Clum A."/>
            <person name="Coughlan A.Y."/>
            <person name="Deshpande S."/>
            <person name="Douglass A.P."/>
            <person name="Hanson S.J."/>
            <person name="Klenk H.-P."/>
            <person name="Labutti K."/>
            <person name="Lapidus A."/>
            <person name="Lindquist E."/>
            <person name="Lipzen A."/>
            <person name="Meier-Kolthoff J.P."/>
            <person name="Ohm R.A."/>
            <person name="Otillar R.P."/>
            <person name="Pangilinan J."/>
            <person name="Peng Y."/>
            <person name="Rokas A."/>
            <person name="Rosa C.A."/>
            <person name="Scheuner C."/>
            <person name="Sibirny A.A."/>
            <person name="Slot J.C."/>
            <person name="Stielow J.B."/>
            <person name="Sun H."/>
            <person name="Kurtzman C.P."/>
            <person name="Blackwell M."/>
            <person name="Grigoriev I.V."/>
            <person name="Jeffries T.W."/>
        </authorList>
    </citation>
    <scope>NUCLEOTIDE SEQUENCE [LARGE SCALE GENOMIC DNA]</scope>
    <source>
        <strain evidence="3">NRRL Y-17324</strain>
    </source>
</reference>
<organism evidence="2 3">
    <name type="scientific">Suhomyces tanzawaensis NRRL Y-17324</name>
    <dbReference type="NCBI Taxonomy" id="984487"/>
    <lineage>
        <taxon>Eukaryota</taxon>
        <taxon>Fungi</taxon>
        <taxon>Dikarya</taxon>
        <taxon>Ascomycota</taxon>
        <taxon>Saccharomycotina</taxon>
        <taxon>Pichiomycetes</taxon>
        <taxon>Debaryomycetaceae</taxon>
        <taxon>Suhomyces</taxon>
    </lineage>
</organism>